<sequence>YFMDKFLVERFDLEPNSNDETPIDSFKLLHDFNAYQTALHEYASKHQLTDFEEYYYRIETDPRRKFLYDVSQTYFDNYFLSIYFILSNPFLITQPTFHNLYATKHLLPDITDHIIHLYETMNEKASRFSNKFLLEKFIANLEFDSLPDELTGEDYKEYFKLFAREATRLKTYLIGLSQQPKWLEHSEQGLAQFEPEIYQFYFEYNTGLKLKSPDDFKRIKHWAQKHLDHLMNEMDQLSNRLLTSAEDQTRSVYEKMLLVGKDASQRWTSREEMLETYEKSIEKYRRIFIDELQFKEFNPPGLIVLDNPLLSRGYYYKDKFYLNVCNWDNGEAKYAVENLTLHETVPGHHLQFDISYHSPNHNYLTTILSTPCNGFTEGWGLFAEHLGDAMSNNPWVYFGYLQANILRTFRIIADILLHVEGQTPHDVIQLAKLYLTVSEECITSEVYRYRILPGQACSYKVGLEVFKRIMKQKFQVENVNDYLRPDLLDWYKELLWKTERPLDILLAENGISWSFDE</sequence>
<protein>
    <recommendedName>
        <fullName evidence="3">DUF885 domain-containing protein</fullName>
    </recommendedName>
</protein>
<feature type="non-terminal residue" evidence="1">
    <location>
        <position position="1"/>
    </location>
</feature>
<organism evidence="1 2">
    <name type="scientific">Adineta ricciae</name>
    <name type="common">Rotifer</name>
    <dbReference type="NCBI Taxonomy" id="249248"/>
    <lineage>
        <taxon>Eukaryota</taxon>
        <taxon>Metazoa</taxon>
        <taxon>Spiralia</taxon>
        <taxon>Gnathifera</taxon>
        <taxon>Rotifera</taxon>
        <taxon>Eurotatoria</taxon>
        <taxon>Bdelloidea</taxon>
        <taxon>Adinetida</taxon>
        <taxon>Adinetidae</taxon>
        <taxon>Adineta</taxon>
    </lineage>
</organism>
<evidence type="ECO:0000313" key="1">
    <source>
        <dbReference type="EMBL" id="CAF1638042.1"/>
    </source>
</evidence>
<keyword evidence="2" id="KW-1185">Reference proteome</keyword>
<dbReference type="InterPro" id="IPR010281">
    <property type="entry name" value="DUF885"/>
</dbReference>
<accession>A0A816DGG1</accession>
<dbReference type="Proteomes" id="UP000663828">
    <property type="component" value="Unassembled WGS sequence"/>
</dbReference>
<dbReference type="PANTHER" id="PTHR33361:SF2">
    <property type="entry name" value="DUF885 DOMAIN-CONTAINING PROTEIN"/>
    <property type="match status" value="1"/>
</dbReference>
<dbReference type="AlphaFoldDB" id="A0A816DGG1"/>
<dbReference type="PANTHER" id="PTHR33361">
    <property type="entry name" value="GLR0591 PROTEIN"/>
    <property type="match status" value="1"/>
</dbReference>
<dbReference type="EMBL" id="CAJNOR010008822">
    <property type="protein sequence ID" value="CAF1638042.1"/>
    <property type="molecule type" value="Genomic_DNA"/>
</dbReference>
<evidence type="ECO:0000313" key="2">
    <source>
        <dbReference type="Proteomes" id="UP000663828"/>
    </source>
</evidence>
<proteinExistence type="predicted"/>
<gene>
    <name evidence="1" type="ORF">XAT740_LOCUS52809</name>
</gene>
<dbReference type="Pfam" id="PF05960">
    <property type="entry name" value="DUF885"/>
    <property type="match status" value="1"/>
</dbReference>
<reference evidence="1" key="1">
    <citation type="submission" date="2021-02" db="EMBL/GenBank/DDBJ databases">
        <authorList>
            <person name="Nowell W R."/>
        </authorList>
    </citation>
    <scope>NUCLEOTIDE SEQUENCE</scope>
</reference>
<name>A0A816DGG1_ADIRI</name>
<evidence type="ECO:0008006" key="3">
    <source>
        <dbReference type="Google" id="ProtNLM"/>
    </source>
</evidence>
<comment type="caution">
    <text evidence="1">The sequence shown here is derived from an EMBL/GenBank/DDBJ whole genome shotgun (WGS) entry which is preliminary data.</text>
</comment>